<comment type="caution">
    <text evidence="1">The sequence shown here is derived from an EMBL/GenBank/DDBJ whole genome shotgun (WGS) entry which is preliminary data.</text>
</comment>
<reference evidence="1 2" key="2">
    <citation type="journal article" date="2022" name="Mol. Ecol. Resour.">
        <title>The genomes of chicory, endive, great burdock and yacon provide insights into Asteraceae paleo-polyploidization history and plant inulin production.</title>
        <authorList>
            <person name="Fan W."/>
            <person name="Wang S."/>
            <person name="Wang H."/>
            <person name="Wang A."/>
            <person name="Jiang F."/>
            <person name="Liu H."/>
            <person name="Zhao H."/>
            <person name="Xu D."/>
            <person name="Zhang Y."/>
        </authorList>
    </citation>
    <scope>NUCLEOTIDE SEQUENCE [LARGE SCALE GENOMIC DNA]</scope>
    <source>
        <strain evidence="2">cv. Yunnan</strain>
        <tissue evidence="1">Leaves</tissue>
    </source>
</reference>
<protein>
    <submittedName>
        <fullName evidence="1">Uncharacterized protein</fullName>
    </submittedName>
</protein>
<name>A0ACB9E9P9_9ASTR</name>
<sequence>MENYPRSMRGEFDRITSGQNPTDHHLFTPSSSTAANGGSLIQDHFYTHQKPPLNSAFLVDNGAFPFMNKEQRRLPAPAIGSHFAPNPVRSILDYSDRYPVLSPEFRDFNPYSSSCCNSCHPGFLGFDQQSSLNGFLETLQNRNLEINFNRLNISSPNHHLMGTNPVAVNRNIRCHDMCCNPHSGRRDNCGLSPRVFNNVLDHIPNPNSLLQSRQQPKRSKFPASLKDIRGKICMVAKDQEGCQFLQTKCEGGKPEDIEMIFNEIKDHIFELMTDASMNYLAQKLFNVCNERQMTHIVVSVISDDTNLTNICLNSHGTRAMQKLIELLKTTEHRSLMVSALRRITLTLTKNTNGHHVIQQCLKSFHVDEVQPLLNVVADNCLDIATDKSGCCVLQLCVLHADEVSKERLIMTEIIENALDLSEHPYGNYVVQHILGMQITEVTGLIMKKLAGNFVNLAMNKYASNVVEKCLKDATDDQSTPIIREIISSPNFLGLIQHPFGNYVAQSVLQIAKGSLREMMINKVQKEYAYLHSHPHGKRVLALARNIKPRGSPMMHE</sequence>
<dbReference type="EMBL" id="CM042035">
    <property type="protein sequence ID" value="KAI3755436.1"/>
    <property type="molecule type" value="Genomic_DNA"/>
</dbReference>
<proteinExistence type="predicted"/>
<organism evidence="1 2">
    <name type="scientific">Smallanthus sonchifolius</name>
    <dbReference type="NCBI Taxonomy" id="185202"/>
    <lineage>
        <taxon>Eukaryota</taxon>
        <taxon>Viridiplantae</taxon>
        <taxon>Streptophyta</taxon>
        <taxon>Embryophyta</taxon>
        <taxon>Tracheophyta</taxon>
        <taxon>Spermatophyta</taxon>
        <taxon>Magnoliopsida</taxon>
        <taxon>eudicotyledons</taxon>
        <taxon>Gunneridae</taxon>
        <taxon>Pentapetalae</taxon>
        <taxon>asterids</taxon>
        <taxon>campanulids</taxon>
        <taxon>Asterales</taxon>
        <taxon>Asteraceae</taxon>
        <taxon>Asteroideae</taxon>
        <taxon>Heliantheae alliance</taxon>
        <taxon>Millerieae</taxon>
        <taxon>Smallanthus</taxon>
    </lineage>
</organism>
<dbReference type="Proteomes" id="UP001056120">
    <property type="component" value="Linkage Group LG18"/>
</dbReference>
<evidence type="ECO:0000313" key="2">
    <source>
        <dbReference type="Proteomes" id="UP001056120"/>
    </source>
</evidence>
<evidence type="ECO:0000313" key="1">
    <source>
        <dbReference type="EMBL" id="KAI3755436.1"/>
    </source>
</evidence>
<accession>A0ACB9E9P9</accession>
<reference evidence="2" key="1">
    <citation type="journal article" date="2022" name="Mol. Ecol. Resour.">
        <title>The genomes of chicory, endive, great burdock and yacon provide insights into Asteraceae palaeo-polyploidization history and plant inulin production.</title>
        <authorList>
            <person name="Fan W."/>
            <person name="Wang S."/>
            <person name="Wang H."/>
            <person name="Wang A."/>
            <person name="Jiang F."/>
            <person name="Liu H."/>
            <person name="Zhao H."/>
            <person name="Xu D."/>
            <person name="Zhang Y."/>
        </authorList>
    </citation>
    <scope>NUCLEOTIDE SEQUENCE [LARGE SCALE GENOMIC DNA]</scope>
    <source>
        <strain evidence="2">cv. Yunnan</strain>
    </source>
</reference>
<keyword evidence="2" id="KW-1185">Reference proteome</keyword>
<gene>
    <name evidence="1" type="ORF">L1987_55236</name>
</gene>